<comment type="caution">
    <text evidence="2">The sequence shown here is derived from an EMBL/GenBank/DDBJ whole genome shotgun (WGS) entry which is preliminary data.</text>
</comment>
<feature type="chain" id="PRO_5015343682" evidence="1">
    <location>
        <begin position="21"/>
        <end position="740"/>
    </location>
</feature>
<gene>
    <name evidence="2" type="ORF">FCC1311_062732</name>
</gene>
<dbReference type="EMBL" id="BEYU01000070">
    <property type="protein sequence ID" value="GBG30053.1"/>
    <property type="molecule type" value="Genomic_DNA"/>
</dbReference>
<evidence type="ECO:0000313" key="2">
    <source>
        <dbReference type="EMBL" id="GBG30053.1"/>
    </source>
</evidence>
<organism evidence="2 3">
    <name type="scientific">Hondaea fermentalgiana</name>
    <dbReference type="NCBI Taxonomy" id="2315210"/>
    <lineage>
        <taxon>Eukaryota</taxon>
        <taxon>Sar</taxon>
        <taxon>Stramenopiles</taxon>
        <taxon>Bigyra</taxon>
        <taxon>Labyrinthulomycetes</taxon>
        <taxon>Thraustochytrida</taxon>
        <taxon>Thraustochytriidae</taxon>
        <taxon>Hondaea</taxon>
    </lineage>
</organism>
<protein>
    <submittedName>
        <fullName evidence="2">Uncharacterized protein</fullName>
    </submittedName>
</protein>
<reference evidence="2 3" key="1">
    <citation type="submission" date="2017-12" db="EMBL/GenBank/DDBJ databases">
        <title>Sequencing, de novo assembly and annotation of complete genome of a new Thraustochytrid species, strain FCC1311.</title>
        <authorList>
            <person name="Sedici K."/>
            <person name="Godart F."/>
            <person name="Aiese Cigliano R."/>
            <person name="Sanseverino W."/>
            <person name="Barakat M."/>
            <person name="Ortet P."/>
            <person name="Marechal E."/>
            <person name="Cagnac O."/>
            <person name="Amato A."/>
        </authorList>
    </citation>
    <scope>NUCLEOTIDE SEQUENCE [LARGE SCALE GENOMIC DNA]</scope>
</reference>
<dbReference type="InParanoid" id="A0A2R5GN64"/>
<evidence type="ECO:0000256" key="1">
    <source>
        <dbReference type="SAM" id="SignalP"/>
    </source>
</evidence>
<proteinExistence type="predicted"/>
<evidence type="ECO:0000313" key="3">
    <source>
        <dbReference type="Proteomes" id="UP000241890"/>
    </source>
</evidence>
<feature type="signal peptide" evidence="1">
    <location>
        <begin position="1"/>
        <end position="20"/>
    </location>
</feature>
<keyword evidence="1" id="KW-0732">Signal</keyword>
<sequence length="740" mass="78927">MLALALAVYTVATLTCAASAADWTTTAQNGLVLVVAPSDSIEATPDTAYWDLKDEQLVNVSDFFEANSGGLQTIDFEVPRVLLVSDDFETSDCGSSTQCPDLETIALTAAAEYNVSTTYDRLVVLVQGGCSCLSESVTAILSSVVEVGASDEASDLVDIVARGIAHSNGASQSSRNDPEYLTPFTIMGGEASVPEGHLSAAGKLAFDWLDPTANIATFARADHPECAPADGGSCLSSGSVWIESHDTGAAYATDKYYAARIFSGLSGAALWVEYRTAYRQDNDADAGAFLVWTPADLPVGSSGSATLLPRYGPAHALPYRMGSEAERTDYFVPLGGSFVYDLDATAVEVRVSEQEDDDGSSPLTGRIKIEVNMLDRTYERSYPYPTTEQEAESGGPVTVAGLMACGSGRWLSLSNDSMPDGFYLYRLSMSDPKDVTFEQLVCSAGSSFTDLATLYVYDAYPIQLMRQAARGADIDPAVGAFKTIEVTCDGSSHETEVALDNIYAQDTDRFRPMALDYYVLMHRPSALASSPLSRLWFEVSCTDRIVECRDNFYANRTGDCVQCPLGSKAVADSREETDCYQAFPSVTITWNTQADLDGTYTQITAAHGAAPVFVRSSPSVAYLLKDSESGTWGILTSAALASDQANPEIVELPVLSSEHPHPLAAGSQLESGSQVVVLSGSGTVDASDPYGNSFSQTYLGWSFHDYTPTAQDLGESSVATETHASLFLVAVSALLALRQN</sequence>
<name>A0A2R5GN64_9STRA</name>
<dbReference type="Proteomes" id="UP000241890">
    <property type="component" value="Unassembled WGS sequence"/>
</dbReference>
<keyword evidence="3" id="KW-1185">Reference proteome</keyword>
<accession>A0A2R5GN64</accession>
<dbReference type="AlphaFoldDB" id="A0A2R5GN64"/>